<dbReference type="GO" id="GO:0044027">
    <property type="term" value="P:negative regulation of gene expression via chromosomal CpG island methylation"/>
    <property type="evidence" value="ECO:0007669"/>
    <property type="project" value="TreeGrafter"/>
</dbReference>
<evidence type="ECO:0000256" key="1">
    <source>
        <dbReference type="ARBA" id="ARBA00011975"/>
    </source>
</evidence>
<dbReference type="InterPro" id="IPR029063">
    <property type="entry name" value="SAM-dependent_MTases_sf"/>
</dbReference>
<dbReference type="Gene3D" id="3.40.50.150">
    <property type="entry name" value="Vaccinia Virus protein VP39"/>
    <property type="match status" value="1"/>
</dbReference>
<dbReference type="Gene3D" id="3.90.120.10">
    <property type="entry name" value="DNA Methylase, subunit A, domain 2"/>
    <property type="match status" value="1"/>
</dbReference>
<dbReference type="PANTHER" id="PTHR10629">
    <property type="entry name" value="CYTOSINE-SPECIFIC METHYLTRANSFERASE"/>
    <property type="match status" value="1"/>
</dbReference>
<sequence>MLNDLLTVQEVAEILDISDQYVRKLIRDGRIVGQKIGRIWMIPEVSLDEHNSPINIETTNHCRRANKTPKLKLLSFFTGAMGLDLGLEKAGFTSMLASEVDKHCRETIQTNRPEMALIGDIRDYTGDDILRASGLSRSDDVDLIAGGPPCQAFSTAGNRRGFNDERGNVFLKYIEIILDIKPKYAVIENVRGLLSAPLSHRPHDKRGKKYPQLTSDEQRGGALLHIIDLLRKGGYTVSFNLYNSANFGSPQKRERVVIICSRDKRKVPYLTPTHSDEGLYGLPKWSTFREATKGLPRKHHHVNFPEKRLKYYRMLKPGENWRSLPTKLQKQALGKSYLAGGGKTGFLRRLAWNKPAPTVVTHPAMPATDLAHPVKDRPLSIEEYKRIQEFPDDWYLAGKLLEQYKQIGNAVPISLGAAIGKVIMSHMKGKKIRSFIDFPYSRYKDTDEKNWEKSIRDEFSKPVQQELFGENPKKSKKVV</sequence>
<keyword evidence="4" id="KW-0949">S-adenosyl-L-methionine</keyword>
<organism evidence="6">
    <name type="scientific">hydrothermal vent metagenome</name>
    <dbReference type="NCBI Taxonomy" id="652676"/>
    <lineage>
        <taxon>unclassified sequences</taxon>
        <taxon>metagenomes</taxon>
        <taxon>ecological metagenomes</taxon>
    </lineage>
</organism>
<dbReference type="GO" id="GO:0003677">
    <property type="term" value="F:DNA binding"/>
    <property type="evidence" value="ECO:0007669"/>
    <property type="project" value="InterPro"/>
</dbReference>
<gene>
    <name evidence="6" type="ORF">MNBD_GAMMA21-1602</name>
</gene>
<dbReference type="InterPro" id="IPR041657">
    <property type="entry name" value="HTH_17"/>
</dbReference>
<dbReference type="GO" id="GO:0005634">
    <property type="term" value="C:nucleus"/>
    <property type="evidence" value="ECO:0007669"/>
    <property type="project" value="TreeGrafter"/>
</dbReference>
<dbReference type="NCBIfam" id="TIGR01764">
    <property type="entry name" value="excise"/>
    <property type="match status" value="1"/>
</dbReference>
<dbReference type="PRINTS" id="PR00105">
    <property type="entry name" value="C5METTRFRASE"/>
</dbReference>
<evidence type="ECO:0000256" key="2">
    <source>
        <dbReference type="ARBA" id="ARBA00022603"/>
    </source>
</evidence>
<dbReference type="AlphaFoldDB" id="A0A3B0ZNI7"/>
<dbReference type="PROSITE" id="PS00095">
    <property type="entry name" value="C5_MTASE_2"/>
    <property type="match status" value="1"/>
</dbReference>
<dbReference type="InterPro" id="IPR050390">
    <property type="entry name" value="C5-Methyltransferase"/>
</dbReference>
<dbReference type="InterPro" id="IPR001525">
    <property type="entry name" value="C5_MeTfrase"/>
</dbReference>
<protein>
    <recommendedName>
        <fullName evidence="1">DNA (cytosine-5-)-methyltransferase</fullName>
        <ecNumber evidence="1">2.1.1.37</ecNumber>
    </recommendedName>
</protein>
<evidence type="ECO:0000256" key="4">
    <source>
        <dbReference type="ARBA" id="ARBA00022691"/>
    </source>
</evidence>
<dbReference type="SUPFAM" id="SSF53335">
    <property type="entry name" value="S-adenosyl-L-methionine-dependent methyltransferases"/>
    <property type="match status" value="1"/>
</dbReference>
<dbReference type="InterPro" id="IPR010093">
    <property type="entry name" value="SinI_DNA-bd"/>
</dbReference>
<dbReference type="EMBL" id="UOFR01000031">
    <property type="protein sequence ID" value="VAW95018.1"/>
    <property type="molecule type" value="Genomic_DNA"/>
</dbReference>
<dbReference type="GO" id="GO:0003886">
    <property type="term" value="F:DNA (cytosine-5-)-methyltransferase activity"/>
    <property type="evidence" value="ECO:0007669"/>
    <property type="project" value="UniProtKB-EC"/>
</dbReference>
<feature type="domain" description="Helix-turn-helix" evidence="5">
    <location>
        <begin position="5"/>
        <end position="49"/>
    </location>
</feature>
<dbReference type="NCBIfam" id="TIGR00675">
    <property type="entry name" value="dcm"/>
    <property type="match status" value="1"/>
</dbReference>
<proteinExistence type="predicted"/>
<name>A0A3B0ZNI7_9ZZZZ</name>
<dbReference type="EC" id="2.1.1.37" evidence="1"/>
<dbReference type="PROSITE" id="PS00094">
    <property type="entry name" value="C5_MTASE_1"/>
    <property type="match status" value="1"/>
</dbReference>
<dbReference type="GO" id="GO:0032259">
    <property type="term" value="P:methylation"/>
    <property type="evidence" value="ECO:0007669"/>
    <property type="project" value="UniProtKB-KW"/>
</dbReference>
<dbReference type="InterPro" id="IPR018117">
    <property type="entry name" value="C5_DNA_meth_AS"/>
</dbReference>
<dbReference type="Pfam" id="PF00145">
    <property type="entry name" value="DNA_methylase"/>
    <property type="match status" value="1"/>
</dbReference>
<evidence type="ECO:0000259" key="5">
    <source>
        <dbReference type="Pfam" id="PF12728"/>
    </source>
</evidence>
<dbReference type="PROSITE" id="PS51679">
    <property type="entry name" value="SAM_MT_C5"/>
    <property type="match status" value="1"/>
</dbReference>
<dbReference type="Pfam" id="PF12728">
    <property type="entry name" value="HTH_17"/>
    <property type="match status" value="1"/>
</dbReference>
<keyword evidence="2 6" id="KW-0489">Methyltransferase</keyword>
<evidence type="ECO:0000256" key="3">
    <source>
        <dbReference type="ARBA" id="ARBA00022679"/>
    </source>
</evidence>
<reference evidence="6" key="1">
    <citation type="submission" date="2018-06" db="EMBL/GenBank/DDBJ databases">
        <authorList>
            <person name="Zhirakovskaya E."/>
        </authorList>
    </citation>
    <scope>NUCLEOTIDE SEQUENCE</scope>
</reference>
<accession>A0A3B0ZNI7</accession>
<keyword evidence="3 6" id="KW-0808">Transferase</keyword>
<dbReference type="InterPro" id="IPR031303">
    <property type="entry name" value="C5_meth_CS"/>
</dbReference>
<dbReference type="PANTHER" id="PTHR10629:SF52">
    <property type="entry name" value="DNA (CYTOSINE-5)-METHYLTRANSFERASE 1"/>
    <property type="match status" value="1"/>
</dbReference>
<evidence type="ECO:0000313" key="6">
    <source>
        <dbReference type="EMBL" id="VAW95018.1"/>
    </source>
</evidence>